<accession>A0A450W9Q6</accession>
<sequence>MNTAKEQVNSLLGKLPEDCTLEDVQYHRYVAEKIEQARYRAQTEGTLSQEEMERKFGKWLPR</sequence>
<dbReference type="EMBL" id="CAADFL010000293">
    <property type="protein sequence ID" value="VFK13769.1"/>
    <property type="molecule type" value="Genomic_DNA"/>
</dbReference>
<organism evidence="4">
    <name type="scientific">Candidatus Kentrum sp. FM</name>
    <dbReference type="NCBI Taxonomy" id="2126340"/>
    <lineage>
        <taxon>Bacteria</taxon>
        <taxon>Pseudomonadati</taxon>
        <taxon>Pseudomonadota</taxon>
        <taxon>Gammaproteobacteria</taxon>
        <taxon>Candidatus Kentrum</taxon>
    </lineage>
</organism>
<evidence type="ECO:0000313" key="4">
    <source>
        <dbReference type="EMBL" id="VFK13769.1"/>
    </source>
</evidence>
<proteinExistence type="predicted"/>
<reference evidence="4" key="1">
    <citation type="submission" date="2019-02" db="EMBL/GenBank/DDBJ databases">
        <authorList>
            <person name="Gruber-Vodicka R. H."/>
            <person name="Seah K. B. B."/>
        </authorList>
    </citation>
    <scope>NUCLEOTIDE SEQUENCE</scope>
    <source>
        <strain evidence="3">BECK_BZ163</strain>
        <strain evidence="4">BECK_BZ164</strain>
        <strain evidence="2">BECK_BZ165</strain>
    </source>
</reference>
<evidence type="ECO:0000313" key="2">
    <source>
        <dbReference type="EMBL" id="VFJ61804.1"/>
    </source>
</evidence>
<feature type="region of interest" description="Disordered" evidence="1">
    <location>
        <begin position="42"/>
        <end position="62"/>
    </location>
</feature>
<dbReference type="EMBL" id="CAADFA010000300">
    <property type="protein sequence ID" value="VFJ61804.1"/>
    <property type="molecule type" value="Genomic_DNA"/>
</dbReference>
<evidence type="ECO:0000313" key="3">
    <source>
        <dbReference type="EMBL" id="VFJ62422.1"/>
    </source>
</evidence>
<evidence type="ECO:0000256" key="1">
    <source>
        <dbReference type="SAM" id="MobiDB-lite"/>
    </source>
</evidence>
<protein>
    <submittedName>
        <fullName evidence="4">Uncharacterized protein</fullName>
    </submittedName>
</protein>
<dbReference type="EMBL" id="CAADEZ010000306">
    <property type="protein sequence ID" value="VFJ62422.1"/>
    <property type="molecule type" value="Genomic_DNA"/>
</dbReference>
<dbReference type="AlphaFoldDB" id="A0A450W9Q6"/>
<name>A0A450W9Q6_9GAMM</name>
<gene>
    <name evidence="3" type="ORF">BECKFM1743A_GA0114220_103066</name>
    <name evidence="4" type="ORF">BECKFM1743B_GA0114221_102936</name>
    <name evidence="2" type="ORF">BECKFM1743C_GA0114222_103006</name>
</gene>